<keyword evidence="4 6" id="KW-1133">Transmembrane helix</keyword>
<organism evidence="8 9">
    <name type="scientific">Diplocloster agilis</name>
    <dbReference type="NCBI Taxonomy" id="2850323"/>
    <lineage>
        <taxon>Bacteria</taxon>
        <taxon>Bacillati</taxon>
        <taxon>Bacillota</taxon>
        <taxon>Clostridia</taxon>
        <taxon>Lachnospirales</taxon>
        <taxon>Lachnospiraceae</taxon>
        <taxon>Diplocloster</taxon>
    </lineage>
</organism>
<evidence type="ECO:0000259" key="7">
    <source>
        <dbReference type="Pfam" id="PF02687"/>
    </source>
</evidence>
<dbReference type="EMBL" id="JAHQCW010000023">
    <property type="protein sequence ID" value="MBU9737667.1"/>
    <property type="molecule type" value="Genomic_DNA"/>
</dbReference>
<dbReference type="PANTHER" id="PTHR46795:SF3">
    <property type="entry name" value="ABC TRANSPORTER PERMEASE"/>
    <property type="match status" value="1"/>
</dbReference>
<evidence type="ECO:0000256" key="4">
    <source>
        <dbReference type="ARBA" id="ARBA00022989"/>
    </source>
</evidence>
<feature type="transmembrane region" description="Helical" evidence="6">
    <location>
        <begin position="107"/>
        <end position="129"/>
    </location>
</feature>
<name>A0A949K1L8_9FIRM</name>
<dbReference type="GO" id="GO:0005886">
    <property type="term" value="C:plasma membrane"/>
    <property type="evidence" value="ECO:0007669"/>
    <property type="project" value="UniProtKB-SubCell"/>
</dbReference>
<dbReference type="AlphaFoldDB" id="A0A949K1L8"/>
<comment type="subcellular location">
    <subcellularLocation>
        <location evidence="1">Cell membrane</location>
        <topology evidence="1">Multi-pass membrane protein</topology>
    </subcellularLocation>
</comment>
<keyword evidence="3 6" id="KW-0812">Transmembrane</keyword>
<feature type="domain" description="ABC3 transporter permease C-terminal" evidence="7">
    <location>
        <begin position="60"/>
        <end position="170"/>
    </location>
</feature>
<keyword evidence="2" id="KW-1003">Cell membrane</keyword>
<evidence type="ECO:0000313" key="9">
    <source>
        <dbReference type="Proteomes" id="UP000712157"/>
    </source>
</evidence>
<gene>
    <name evidence="8" type="ORF">KTH89_14060</name>
</gene>
<dbReference type="InterPro" id="IPR003838">
    <property type="entry name" value="ABC3_permease_C"/>
</dbReference>
<protein>
    <submittedName>
        <fullName evidence="8">ABC transporter permease</fullName>
    </submittedName>
</protein>
<evidence type="ECO:0000256" key="5">
    <source>
        <dbReference type="ARBA" id="ARBA00023136"/>
    </source>
</evidence>
<sequence>MLGTLSVRNAKRQFRDYTLYLVTLICSVSSMYAFNAFIFSDSIKALSELEILPYMITVSTLLIILVLGWIVNYMTNYMLKRRSREFSIYMVSGIPNRSISRLIFRENLIIGAIAYLLSLPAGILLSQLLQAALLGMFAQSYSLNFRLSLRTAVLTLLYFAAIFLFSLLKSRKWVRRIKLYDLLYYDRQNEKHLLAGRASAITVFLLSIISGCLGLTFITVQPLGRGYDYLLGMLLLSLFLFGFFLSIPSFLVAISENRIAWKYTKDHLITFRLFTSKIRSMSIAMAVLSILFTLALTFIGIGISASSLAARSVSSNVFDLMILHNKESRDFSVYEKLIAPAAPIRSSHAYNIYTNSKQDFLAVRGKTVTAVGRPRSFIYEEYQYDTYMAQSDYTILRKILGYEKAELNENSYYIHCVPALKTSFTSYISQNPKITLSGRTLTAGGILTEPFSQSEPYGNGYDYIIIIPDPIAVRLEIRYSLYAAITESPLNSISLQTIIAASHDRLILLDRSTIRSTNGKYGTALVHSTADYLTGKWAQKESLSQMYSFLICLFYLALILEITGAAILATQLLSDKEKKQQQDNILRRLGMSNKQITKQNNRYLTLLFILPILPALVISTSLISITAEKIHYTEFHLPIFTSRLWIYQSLGYSLFLFTLLYGIYYLTARFTYNRR</sequence>
<dbReference type="PANTHER" id="PTHR46795">
    <property type="entry name" value="ABC TRANSPORTER PERMEASE-RELATED-RELATED"/>
    <property type="match status" value="1"/>
</dbReference>
<evidence type="ECO:0000256" key="6">
    <source>
        <dbReference type="SAM" id="Phobius"/>
    </source>
</evidence>
<feature type="transmembrane region" description="Helical" evidence="6">
    <location>
        <begin position="17"/>
        <end position="39"/>
    </location>
</feature>
<comment type="caution">
    <text evidence="8">The sequence shown here is derived from an EMBL/GenBank/DDBJ whole genome shotgun (WGS) entry which is preliminary data.</text>
</comment>
<feature type="transmembrane region" description="Helical" evidence="6">
    <location>
        <begin position="230"/>
        <end position="254"/>
    </location>
</feature>
<accession>A0A949K1L8</accession>
<feature type="transmembrane region" description="Helical" evidence="6">
    <location>
        <begin position="51"/>
        <end position="74"/>
    </location>
</feature>
<keyword evidence="9" id="KW-1185">Reference proteome</keyword>
<dbReference type="RefSeq" id="WP_158346357.1">
    <property type="nucleotide sequence ID" value="NZ_JAHQCW010000023.1"/>
</dbReference>
<evidence type="ECO:0000256" key="2">
    <source>
        <dbReference type="ARBA" id="ARBA00022475"/>
    </source>
</evidence>
<evidence type="ECO:0000256" key="3">
    <source>
        <dbReference type="ARBA" id="ARBA00022692"/>
    </source>
</evidence>
<feature type="transmembrane region" description="Helical" evidence="6">
    <location>
        <begin position="645"/>
        <end position="666"/>
    </location>
</feature>
<dbReference type="Proteomes" id="UP000712157">
    <property type="component" value="Unassembled WGS sequence"/>
</dbReference>
<feature type="transmembrane region" description="Helical" evidence="6">
    <location>
        <begin position="282"/>
        <end position="305"/>
    </location>
</feature>
<evidence type="ECO:0000256" key="1">
    <source>
        <dbReference type="ARBA" id="ARBA00004651"/>
    </source>
</evidence>
<feature type="transmembrane region" description="Helical" evidence="6">
    <location>
        <begin position="194"/>
        <end position="218"/>
    </location>
</feature>
<feature type="transmembrane region" description="Helical" evidence="6">
    <location>
        <begin position="603"/>
        <end position="625"/>
    </location>
</feature>
<dbReference type="Pfam" id="PF02687">
    <property type="entry name" value="FtsX"/>
    <property type="match status" value="2"/>
</dbReference>
<feature type="domain" description="ABC3 transporter permease C-terminal" evidence="7">
    <location>
        <begin position="556"/>
        <end position="669"/>
    </location>
</feature>
<reference evidence="8" key="1">
    <citation type="submission" date="2021-06" db="EMBL/GenBank/DDBJ databases">
        <title>Description of novel taxa of the family Lachnospiraceae.</title>
        <authorList>
            <person name="Chaplin A.V."/>
            <person name="Sokolova S.R."/>
            <person name="Pikina A.P."/>
            <person name="Korzhanova M."/>
            <person name="Belova V."/>
            <person name="Korostin D."/>
            <person name="Efimov B.A."/>
        </authorList>
    </citation>
    <scope>NUCLEOTIDE SEQUENCE</scope>
    <source>
        <strain evidence="8">ASD5720</strain>
    </source>
</reference>
<feature type="transmembrane region" description="Helical" evidence="6">
    <location>
        <begin position="546"/>
        <end position="569"/>
    </location>
</feature>
<feature type="transmembrane region" description="Helical" evidence="6">
    <location>
        <begin position="149"/>
        <end position="168"/>
    </location>
</feature>
<evidence type="ECO:0000313" key="8">
    <source>
        <dbReference type="EMBL" id="MBU9737667.1"/>
    </source>
</evidence>
<keyword evidence="5 6" id="KW-0472">Membrane</keyword>
<proteinExistence type="predicted"/>
<dbReference type="InterPro" id="IPR052536">
    <property type="entry name" value="ABC-4_Integral_Memb_Prot"/>
</dbReference>